<sequence>EQSLISLVNLLERLYTNPCYTTEFNRMMTGLSTGQYPQRAHSQSVPPFCTWPAGGRPMLLVGLSCDGAIGGHIGVETCTGGHQFFEQQTSFRELPMAQRMPLELYDMWAGYQTPVMAAMLDIPNEARRAWASLPCGDVEDLDPTPVLGLSNFHKGSNLEKDGREVPAADMREPQGGGESESDLLNGLQSARAAARSSCRRCRQEPEDELEVKPPQLAENLGKRIPASEMTPDDAFLEALGLDDSEPKSHTMGYLHITLSWMREWSWETRARIVMEKTHFWPRLVEPLAWLQPPLEAGSPERAWQHCWLDFLVAHQDWRGLAAWVRSLPLSPQDCIDEHGKSCVDLARLEGRGLQELGHRGIFCSGDAETFPALLRRLALCSKLFGEAPSLSYASTDLPVREEQDAGSSGLVAGGAEGDATPSSRTAEGSLPLDRLLPLGRVSPFHRFFICFCIDRDLPALLLLYLQRYDLATTMLALEELQIRHCERPWASLLLVGRLGNAHLFAASLQHAASVCKSPLTGSSAEAVREDAEGVPYMPLTALAEARPIAFLATLMFAPMSSALEFPSSAEAAPWAVDRKNLRKAVAAYPALCETFFPEGLTAAEAEAMTLPPTSCSQTSNALGTSLVEAVAQANTVRWSKLGSEDASSTGEVDMKGTLCNGSTNERNLATRHMAAEDMSTFKGDVTLSTLLGDVAAIDVAKALRRLPIFDDASGKECEALDLAALAAPEEHFEDELCESYFLSQGRAMMVLMTKCMQRLGPGEELRFPLVLPAEDARRLRKEAKSVAMHNLLNEGVVSSAVCLLELCSLETEKLRVDVEAAKRIYIQKIALGQRGSGGDRHSAAASVIELFLSFPDTEDAAPSKAAEAAISSAHLLNALRMLEESTWALDPHPSAPSSSSIQSLGYDSPWHLVALFCRVHSLPRSLTLLHELARNNDWVMFLYESDLQQCPADTMLDIVGGYFTEVPLQNHLRILARSIASQEQEQNREEPVDHEKQTDDRLDPADAVGFLESHREKGIGNGWGLLHHALLHRKARLAVVASCFNDATPLQCMAVWLTVNTARSQLCLEAVGNSSPLTAQTTPAEVSAQIANLCRKSHAFSLVLRALKIFDPDNPLVDFVRFHRAFVQCRFKSCCEHLRNFVGRRRVDARQGSYSLEVSPYVDKLSEDMVWYLLDGFPRTRMMLLSALDEAGFSPHYSQLFRALRLIQQTGLDVDFRVPSAELLQLLISKKMFSEAREWARSSGQVGDTVVFEEVTGMIVEFRQGAWWNVLAERLQLWHKCYDAFMMQSYPPAGAASFFLDISAKLEPDLFAREQLVLLCIAHELLTLPLPSGGVSEQINHVKLSSLLILIGTSQDLTADLDFSPLDLSYRTVRSLVHRIPEGVPAMPSAVACSNNNSNNNNNNKTTKAAAAEAAAAAAAAAAPTTTATITTTTTRTTTPAITGNNSNNNSNNNHNDNNNNGNNNSSNNNSSTNNNTNNNNQTKNNNHNNNNKSNISNNSNTNKKLPQQQHRQQQQQ</sequence>
<feature type="region of interest" description="Disordered" evidence="1">
    <location>
        <begin position="152"/>
        <end position="182"/>
    </location>
</feature>
<protein>
    <submittedName>
        <fullName evidence="2">Uncharacterized protein</fullName>
    </submittedName>
</protein>
<feature type="region of interest" description="Disordered" evidence="1">
    <location>
        <begin position="407"/>
        <end position="426"/>
    </location>
</feature>
<feature type="non-terminal residue" evidence="2">
    <location>
        <position position="1"/>
    </location>
</feature>
<keyword evidence="3" id="KW-1185">Reference proteome</keyword>
<evidence type="ECO:0000313" key="3">
    <source>
        <dbReference type="Proteomes" id="UP000654075"/>
    </source>
</evidence>
<name>A0A813HHD3_POLGL</name>
<comment type="caution">
    <text evidence="2">The sequence shown here is derived from an EMBL/GenBank/DDBJ whole genome shotgun (WGS) entry which is preliminary data.</text>
</comment>
<evidence type="ECO:0000256" key="1">
    <source>
        <dbReference type="SAM" id="MobiDB-lite"/>
    </source>
</evidence>
<evidence type="ECO:0000313" key="2">
    <source>
        <dbReference type="EMBL" id="CAE8636913.1"/>
    </source>
</evidence>
<accession>A0A813HHD3</accession>
<proteinExistence type="predicted"/>
<dbReference type="GO" id="GO:0005737">
    <property type="term" value="C:cytoplasm"/>
    <property type="evidence" value="ECO:0007669"/>
    <property type="project" value="TreeGrafter"/>
</dbReference>
<gene>
    <name evidence="2" type="ORF">PGLA1383_LOCUS52317</name>
</gene>
<reference evidence="2" key="1">
    <citation type="submission" date="2021-02" db="EMBL/GenBank/DDBJ databases">
        <authorList>
            <person name="Dougan E. K."/>
            <person name="Rhodes N."/>
            <person name="Thang M."/>
            <person name="Chan C."/>
        </authorList>
    </citation>
    <scope>NUCLEOTIDE SEQUENCE</scope>
</reference>
<dbReference type="OrthoDB" id="430885at2759"/>
<organism evidence="2 3">
    <name type="scientific">Polarella glacialis</name>
    <name type="common">Dinoflagellate</name>
    <dbReference type="NCBI Taxonomy" id="89957"/>
    <lineage>
        <taxon>Eukaryota</taxon>
        <taxon>Sar</taxon>
        <taxon>Alveolata</taxon>
        <taxon>Dinophyceae</taxon>
        <taxon>Suessiales</taxon>
        <taxon>Suessiaceae</taxon>
        <taxon>Polarella</taxon>
    </lineage>
</organism>
<dbReference type="InterPro" id="IPR028103">
    <property type="entry name" value="Spatacsin"/>
</dbReference>
<dbReference type="PANTHER" id="PTHR13650">
    <property type="entry name" value="SPATACSIN"/>
    <property type="match status" value="1"/>
</dbReference>
<feature type="region of interest" description="Disordered" evidence="1">
    <location>
        <begin position="1420"/>
        <end position="1517"/>
    </location>
</feature>
<dbReference type="Proteomes" id="UP000654075">
    <property type="component" value="Unassembled WGS sequence"/>
</dbReference>
<feature type="compositionally biased region" description="Basic and acidic residues" evidence="1">
    <location>
        <begin position="156"/>
        <end position="172"/>
    </location>
</feature>
<dbReference type="EMBL" id="CAJNNV010031571">
    <property type="protein sequence ID" value="CAE8636913.1"/>
    <property type="molecule type" value="Genomic_DNA"/>
</dbReference>
<dbReference type="PANTHER" id="PTHR13650:SF0">
    <property type="entry name" value="SPATACSIN"/>
    <property type="match status" value="1"/>
</dbReference>